<accession>A0A8S5S8V9</accession>
<proteinExistence type="predicted"/>
<dbReference type="InterPro" id="IPR006485">
    <property type="entry name" value="Phage-like_holin"/>
</dbReference>
<protein>
    <submittedName>
        <fullName evidence="2">Holin</fullName>
    </submittedName>
</protein>
<feature type="transmembrane region" description="Helical" evidence="1">
    <location>
        <begin position="59"/>
        <end position="77"/>
    </location>
</feature>
<organism evidence="2">
    <name type="scientific">Siphoviridae sp. ctb3910</name>
    <dbReference type="NCBI Taxonomy" id="2827897"/>
    <lineage>
        <taxon>Viruses</taxon>
        <taxon>Duplodnaviria</taxon>
        <taxon>Heunggongvirae</taxon>
        <taxon>Uroviricota</taxon>
        <taxon>Caudoviricetes</taxon>
    </lineage>
</organism>
<feature type="transmembrane region" description="Helical" evidence="1">
    <location>
        <begin position="21"/>
        <end position="39"/>
    </location>
</feature>
<evidence type="ECO:0000256" key="1">
    <source>
        <dbReference type="SAM" id="Phobius"/>
    </source>
</evidence>
<keyword evidence="1" id="KW-0812">Transmembrane</keyword>
<evidence type="ECO:0000313" key="2">
    <source>
        <dbReference type="EMBL" id="DAF47251.1"/>
    </source>
</evidence>
<name>A0A8S5S8V9_9CAUD</name>
<keyword evidence="1" id="KW-0472">Membrane</keyword>
<dbReference type="Pfam" id="PF04531">
    <property type="entry name" value="Phage_holin_1"/>
    <property type="match status" value="1"/>
</dbReference>
<keyword evidence="1" id="KW-1133">Transmembrane helix</keyword>
<sequence>MSRIENNIEKKSNNVERYKNPWFWVGIGGIVLTSLQVEASTLTTWASVGELVIKTVSNPFLLGTTAMAVLGVFINPTSKGLGD</sequence>
<dbReference type="EMBL" id="BK032552">
    <property type="protein sequence ID" value="DAF47251.1"/>
    <property type="molecule type" value="Genomic_DNA"/>
</dbReference>
<reference evidence="2" key="1">
    <citation type="journal article" date="2021" name="Proc. Natl. Acad. Sci. U.S.A.">
        <title>A Catalog of Tens of Thousands of Viruses from Human Metagenomes Reveals Hidden Associations with Chronic Diseases.</title>
        <authorList>
            <person name="Tisza M.J."/>
            <person name="Buck C.B."/>
        </authorList>
    </citation>
    <scope>NUCLEOTIDE SEQUENCE</scope>
    <source>
        <strain evidence="2">Ctb3910</strain>
    </source>
</reference>